<gene>
    <name evidence="1" type="ORF">OUZ56_013384</name>
</gene>
<comment type="caution">
    <text evidence="1">The sequence shown here is derived from an EMBL/GenBank/DDBJ whole genome shotgun (WGS) entry which is preliminary data.</text>
</comment>
<evidence type="ECO:0000313" key="1">
    <source>
        <dbReference type="EMBL" id="KAK4008235.1"/>
    </source>
</evidence>
<reference evidence="1 2" key="1">
    <citation type="journal article" date="2023" name="Nucleic Acids Res.">
        <title>The hologenome of Daphnia magna reveals possible DNA methylation and microbiome-mediated evolution of the host genome.</title>
        <authorList>
            <person name="Chaturvedi A."/>
            <person name="Li X."/>
            <person name="Dhandapani V."/>
            <person name="Marshall H."/>
            <person name="Kissane S."/>
            <person name="Cuenca-Cambronero M."/>
            <person name="Asole G."/>
            <person name="Calvet F."/>
            <person name="Ruiz-Romero M."/>
            <person name="Marangio P."/>
            <person name="Guigo R."/>
            <person name="Rago D."/>
            <person name="Mirbahai L."/>
            <person name="Eastwood N."/>
            <person name="Colbourne J.K."/>
            <person name="Zhou J."/>
            <person name="Mallon E."/>
            <person name="Orsini L."/>
        </authorList>
    </citation>
    <scope>NUCLEOTIDE SEQUENCE [LARGE SCALE GENOMIC DNA]</scope>
    <source>
        <strain evidence="1">LRV0_1</strain>
    </source>
</reference>
<name>A0ABQ9Z5Q7_9CRUS</name>
<dbReference type="Proteomes" id="UP001234178">
    <property type="component" value="Unassembled WGS sequence"/>
</dbReference>
<organism evidence="1 2">
    <name type="scientific">Daphnia magna</name>
    <dbReference type="NCBI Taxonomy" id="35525"/>
    <lineage>
        <taxon>Eukaryota</taxon>
        <taxon>Metazoa</taxon>
        <taxon>Ecdysozoa</taxon>
        <taxon>Arthropoda</taxon>
        <taxon>Crustacea</taxon>
        <taxon>Branchiopoda</taxon>
        <taxon>Diplostraca</taxon>
        <taxon>Cladocera</taxon>
        <taxon>Anomopoda</taxon>
        <taxon>Daphniidae</taxon>
        <taxon>Daphnia</taxon>
    </lineage>
</organism>
<proteinExistence type="predicted"/>
<dbReference type="EMBL" id="JAOYFB010000002">
    <property type="protein sequence ID" value="KAK4008235.1"/>
    <property type="molecule type" value="Genomic_DNA"/>
</dbReference>
<evidence type="ECO:0000313" key="2">
    <source>
        <dbReference type="Proteomes" id="UP001234178"/>
    </source>
</evidence>
<accession>A0ABQ9Z5Q7</accession>
<protein>
    <submittedName>
        <fullName evidence="1">Uncharacterized protein</fullName>
    </submittedName>
</protein>
<keyword evidence="2" id="KW-1185">Reference proteome</keyword>
<sequence>MNSNGRIPFVVILRRDELGLGFSTICGVKGVITLDPLGCCVGLSHRLVLFWDLAVLRRTVIVWLILIEGSEWDGIPAELKIEHLGHLLLIVESVAKK</sequence>